<dbReference type="Pfam" id="PF09243">
    <property type="entry name" value="Rsm22"/>
    <property type="match status" value="1"/>
</dbReference>
<keyword evidence="2" id="KW-0809">Transit peptide</keyword>
<keyword evidence="5" id="KW-0489">Methyltransferase</keyword>
<keyword evidence="3" id="KW-0408">Iron</keyword>
<dbReference type="Proteomes" id="UP000191905">
    <property type="component" value="Unassembled WGS sequence"/>
</dbReference>
<dbReference type="Gene3D" id="3.40.50.150">
    <property type="entry name" value="Vaccinia Virus protein VP39"/>
    <property type="match status" value="1"/>
</dbReference>
<dbReference type="STRING" id="1873176.BFN67_07830"/>
<dbReference type="RefSeq" id="WP_080921514.1">
    <property type="nucleotide sequence ID" value="NZ_MDET01000058.1"/>
</dbReference>
<gene>
    <name evidence="5" type="ORF">BFN67_07830</name>
</gene>
<organism evidence="5 6">
    <name type="scientific">Manganibacter manganicus</name>
    <dbReference type="NCBI Taxonomy" id="1873176"/>
    <lineage>
        <taxon>Bacteria</taxon>
        <taxon>Pseudomonadati</taxon>
        <taxon>Pseudomonadota</taxon>
        <taxon>Alphaproteobacteria</taxon>
        <taxon>Hyphomicrobiales</taxon>
        <taxon>Phyllobacteriaceae</taxon>
        <taxon>Manganibacter</taxon>
    </lineage>
</organism>
<dbReference type="GO" id="GO:0015935">
    <property type="term" value="C:small ribosomal subunit"/>
    <property type="evidence" value="ECO:0007669"/>
    <property type="project" value="TreeGrafter"/>
</dbReference>
<keyword evidence="6" id="KW-1185">Reference proteome</keyword>
<dbReference type="GO" id="GO:0051536">
    <property type="term" value="F:iron-sulfur cluster binding"/>
    <property type="evidence" value="ECO:0007669"/>
    <property type="project" value="UniProtKB-KW"/>
</dbReference>
<dbReference type="GO" id="GO:0006412">
    <property type="term" value="P:translation"/>
    <property type="evidence" value="ECO:0007669"/>
    <property type="project" value="InterPro"/>
</dbReference>
<dbReference type="PANTHER" id="PTHR13184">
    <property type="entry name" value="37S RIBOSOMAL PROTEIN S22"/>
    <property type="match status" value="1"/>
</dbReference>
<evidence type="ECO:0000256" key="1">
    <source>
        <dbReference type="ARBA" id="ARBA00022723"/>
    </source>
</evidence>
<dbReference type="GO" id="GO:0003735">
    <property type="term" value="F:structural constituent of ribosome"/>
    <property type="evidence" value="ECO:0007669"/>
    <property type="project" value="TreeGrafter"/>
</dbReference>
<dbReference type="InterPro" id="IPR029063">
    <property type="entry name" value="SAM-dependent_MTases_sf"/>
</dbReference>
<keyword evidence="4" id="KW-0411">Iron-sulfur</keyword>
<evidence type="ECO:0000313" key="5">
    <source>
        <dbReference type="EMBL" id="OQM73502.1"/>
    </source>
</evidence>
<evidence type="ECO:0000313" key="6">
    <source>
        <dbReference type="Proteomes" id="UP000191905"/>
    </source>
</evidence>
<name>A0A1V8RJW6_9HYPH</name>
<dbReference type="OrthoDB" id="9799639at2"/>
<dbReference type="GO" id="GO:0046872">
    <property type="term" value="F:metal ion binding"/>
    <property type="evidence" value="ECO:0007669"/>
    <property type="project" value="UniProtKB-KW"/>
</dbReference>
<accession>A0A1V8RJW6</accession>
<evidence type="ECO:0000256" key="3">
    <source>
        <dbReference type="ARBA" id="ARBA00023004"/>
    </source>
</evidence>
<sequence>MELPAPLRQAVDRLLETVPLGELRDAASTLSGRYRSETRDGRLHMADDLAVKAYLAARLPATYAAVHACLDALAEARPDFSPATLLDIGAGPGTVLWATTDLWPELRRATLMEASAAARRTGEALASEGLGVQAQWLAGDATLDLDAAQPAELVTIAYVLDELAPPSIGKLIDRLWALTGDTLLVIEPGTPAGWRRMLDVRAQLITAGAHILAPCPHNAVCPLVAPDWCHFARRVARSRIHRLTKNADVPWEDEKFIYLAASRQPAPTQAARVLAPPKVGSGKVELKLCQPDGSAASRLFTKRDGDAFRRARRVGWGDSIEI</sequence>
<evidence type="ECO:0000256" key="4">
    <source>
        <dbReference type="ARBA" id="ARBA00023014"/>
    </source>
</evidence>
<dbReference type="InterPro" id="IPR052571">
    <property type="entry name" value="Mt_RNA_Methyltransferase"/>
</dbReference>
<dbReference type="PANTHER" id="PTHR13184:SF5">
    <property type="entry name" value="METHYLTRANSFERASE-LIKE PROTEIN 17, MITOCHONDRIAL"/>
    <property type="match status" value="1"/>
</dbReference>
<proteinExistence type="predicted"/>
<dbReference type="GO" id="GO:0008168">
    <property type="term" value="F:methyltransferase activity"/>
    <property type="evidence" value="ECO:0007669"/>
    <property type="project" value="UniProtKB-KW"/>
</dbReference>
<dbReference type="AlphaFoldDB" id="A0A1V8RJW6"/>
<keyword evidence="5" id="KW-0808">Transferase</keyword>
<dbReference type="GO" id="GO:0032259">
    <property type="term" value="P:methylation"/>
    <property type="evidence" value="ECO:0007669"/>
    <property type="project" value="UniProtKB-KW"/>
</dbReference>
<comment type="caution">
    <text evidence="5">The sequence shown here is derived from an EMBL/GenBank/DDBJ whole genome shotgun (WGS) entry which is preliminary data.</text>
</comment>
<evidence type="ECO:0000256" key="2">
    <source>
        <dbReference type="ARBA" id="ARBA00022946"/>
    </source>
</evidence>
<dbReference type="InterPro" id="IPR015324">
    <property type="entry name" value="Ribosomal_Rsm22-like"/>
</dbReference>
<keyword evidence="1" id="KW-0479">Metal-binding</keyword>
<reference evidence="5 6" key="1">
    <citation type="journal article" date="2016" name="Int. J. Syst. Evol. Microbiol.">
        <title>Pseudaminobacter manganicus sp. nov., isolated from sludge of a manganese mine.</title>
        <authorList>
            <person name="Li J."/>
            <person name="Huang J."/>
            <person name="Liao S."/>
            <person name="Wang G."/>
        </authorList>
    </citation>
    <scope>NUCLEOTIDE SEQUENCE [LARGE SCALE GENOMIC DNA]</scope>
    <source>
        <strain evidence="5 6">JH-7</strain>
    </source>
</reference>
<dbReference type="SUPFAM" id="SSF53335">
    <property type="entry name" value="S-adenosyl-L-methionine-dependent methyltransferases"/>
    <property type="match status" value="1"/>
</dbReference>
<protein>
    <submittedName>
        <fullName evidence="5">Methyltransferase type 11</fullName>
    </submittedName>
</protein>
<dbReference type="EMBL" id="MDET01000058">
    <property type="protein sequence ID" value="OQM73502.1"/>
    <property type="molecule type" value="Genomic_DNA"/>
</dbReference>